<keyword evidence="2" id="KW-0001">2Fe-2S</keyword>
<keyword evidence="6" id="KW-0411">Iron-sulfur</keyword>
<comment type="cofactor">
    <cofactor evidence="1">
        <name>Fe cation</name>
        <dbReference type="ChEBI" id="CHEBI:24875"/>
    </cofactor>
</comment>
<keyword evidence="4" id="KW-0560">Oxidoreductase</keyword>
<dbReference type="PANTHER" id="PTHR43756">
    <property type="entry name" value="CHOLINE MONOOXYGENASE, CHLOROPLASTIC"/>
    <property type="match status" value="1"/>
</dbReference>
<dbReference type="PANTHER" id="PTHR43756:SF5">
    <property type="entry name" value="CHOLINE MONOOXYGENASE, CHLOROPLASTIC"/>
    <property type="match status" value="1"/>
</dbReference>
<organism evidence="8 9">
    <name type="scientific">Candidatus Marimicrobium litorale</name>
    <dbReference type="NCBI Taxonomy" id="2518991"/>
    <lineage>
        <taxon>Bacteria</taxon>
        <taxon>Pseudomonadati</taxon>
        <taxon>Pseudomonadota</taxon>
        <taxon>Gammaproteobacteria</taxon>
        <taxon>Cellvibrionales</taxon>
        <taxon>Halieaceae</taxon>
        <taxon>Marimicrobium</taxon>
    </lineage>
</organism>
<keyword evidence="5" id="KW-0408">Iron</keyword>
<keyword evidence="9" id="KW-1185">Reference proteome</keyword>
<gene>
    <name evidence="8" type="ORF">EYC82_10745</name>
</gene>
<dbReference type="Pfam" id="PF00355">
    <property type="entry name" value="Rieske"/>
    <property type="match status" value="1"/>
</dbReference>
<sequence>MDKRTAAELNRRMLENVRANRTDLASQEITIPAESFQSPERLAQERASLFIHTPQPVAFAGELPAPNSYLTLDVLDTPVLLTRDEGGVLHAFINACAHRGAPVASGSGDARALVCPFHGWSFTTAGKLRGRPADACFNAPTSDTALQPLTVCERSGIVMVGVDPAVTQAQVDNSLFEIADELDALGLAHFRALDRREYRVAANWKLVNDLSLESYHFATLHRDSVAQMLSPSAVFDTFERHSRWAFPLKSIEDLAEMPEEKWPESLQGSCTYTLYPGVMLLINALGAQMIRAEPGAHPGESVVSYIGMHDPHSDPQAARQAYEFGGDVFAREDLPMAEACQRGINASHRDLPLGKNEPLLQFWHQLWDKANN</sequence>
<name>A0ABT3T6C7_9GAMM</name>
<evidence type="ECO:0000313" key="8">
    <source>
        <dbReference type="EMBL" id="MCX2977830.1"/>
    </source>
</evidence>
<dbReference type="GO" id="GO:0051213">
    <property type="term" value="F:dioxygenase activity"/>
    <property type="evidence" value="ECO:0007669"/>
    <property type="project" value="UniProtKB-KW"/>
</dbReference>
<dbReference type="Gene3D" id="3.90.380.10">
    <property type="entry name" value="Naphthalene 1,2-dioxygenase Alpha Subunit, Chain A, domain 1"/>
    <property type="match status" value="2"/>
</dbReference>
<proteinExistence type="predicted"/>
<protein>
    <submittedName>
        <fullName evidence="8">Aromatic ring-hydroxylating dioxygenase subunit alpha</fullName>
    </submittedName>
</protein>
<dbReference type="InterPro" id="IPR015879">
    <property type="entry name" value="Ring_hydroxy_dOase_asu_C_dom"/>
</dbReference>
<dbReference type="CDD" id="cd03469">
    <property type="entry name" value="Rieske_RO_Alpha_N"/>
    <property type="match status" value="1"/>
</dbReference>
<dbReference type="InterPro" id="IPR001663">
    <property type="entry name" value="Rng_hydr_dOase-A"/>
</dbReference>
<dbReference type="Gene3D" id="2.102.10.10">
    <property type="entry name" value="Rieske [2Fe-2S] iron-sulphur domain"/>
    <property type="match status" value="1"/>
</dbReference>
<evidence type="ECO:0000256" key="3">
    <source>
        <dbReference type="ARBA" id="ARBA00022723"/>
    </source>
</evidence>
<evidence type="ECO:0000256" key="2">
    <source>
        <dbReference type="ARBA" id="ARBA00022714"/>
    </source>
</evidence>
<dbReference type="EMBL" id="SHNO01000001">
    <property type="protein sequence ID" value="MCX2977830.1"/>
    <property type="molecule type" value="Genomic_DNA"/>
</dbReference>
<evidence type="ECO:0000256" key="6">
    <source>
        <dbReference type="ARBA" id="ARBA00023014"/>
    </source>
</evidence>
<comment type="caution">
    <text evidence="8">The sequence shown here is derived from an EMBL/GenBank/DDBJ whole genome shotgun (WGS) entry which is preliminary data.</text>
</comment>
<evidence type="ECO:0000256" key="5">
    <source>
        <dbReference type="ARBA" id="ARBA00023004"/>
    </source>
</evidence>
<reference evidence="8" key="1">
    <citation type="submission" date="2019-02" db="EMBL/GenBank/DDBJ databases">
        <authorList>
            <person name="Li S.-H."/>
        </authorList>
    </citation>
    <scope>NUCLEOTIDE SEQUENCE</scope>
    <source>
        <strain evidence="8">IMCC11814</strain>
    </source>
</reference>
<evidence type="ECO:0000256" key="4">
    <source>
        <dbReference type="ARBA" id="ARBA00023002"/>
    </source>
</evidence>
<dbReference type="PROSITE" id="PS51296">
    <property type="entry name" value="RIESKE"/>
    <property type="match status" value="1"/>
</dbReference>
<evidence type="ECO:0000313" key="9">
    <source>
        <dbReference type="Proteomes" id="UP001143304"/>
    </source>
</evidence>
<dbReference type="InterPro" id="IPR017941">
    <property type="entry name" value="Rieske_2Fe-2S"/>
</dbReference>
<dbReference type="RefSeq" id="WP_279249538.1">
    <property type="nucleotide sequence ID" value="NZ_SHNO01000001.1"/>
</dbReference>
<dbReference type="InterPro" id="IPR036922">
    <property type="entry name" value="Rieske_2Fe-2S_sf"/>
</dbReference>
<dbReference type="SUPFAM" id="SSF55961">
    <property type="entry name" value="Bet v1-like"/>
    <property type="match status" value="1"/>
</dbReference>
<accession>A0ABT3T6C7</accession>
<dbReference type="Proteomes" id="UP001143304">
    <property type="component" value="Unassembled WGS sequence"/>
</dbReference>
<evidence type="ECO:0000256" key="1">
    <source>
        <dbReference type="ARBA" id="ARBA00001962"/>
    </source>
</evidence>
<evidence type="ECO:0000259" key="7">
    <source>
        <dbReference type="PROSITE" id="PS51296"/>
    </source>
</evidence>
<keyword evidence="3" id="KW-0479">Metal-binding</keyword>
<dbReference type="SUPFAM" id="SSF50022">
    <property type="entry name" value="ISP domain"/>
    <property type="match status" value="1"/>
</dbReference>
<feature type="domain" description="Rieske" evidence="7">
    <location>
        <begin position="54"/>
        <end position="160"/>
    </location>
</feature>
<keyword evidence="8" id="KW-0223">Dioxygenase</keyword>
<dbReference type="Pfam" id="PF00848">
    <property type="entry name" value="Ring_hydroxyl_A"/>
    <property type="match status" value="1"/>
</dbReference>